<feature type="region of interest" description="Disordered" evidence="1">
    <location>
        <begin position="287"/>
        <end position="319"/>
    </location>
</feature>
<organism evidence="3 4">
    <name type="scientific">Phaseolus angularis</name>
    <name type="common">Azuki bean</name>
    <name type="synonym">Vigna angularis</name>
    <dbReference type="NCBI Taxonomy" id="3914"/>
    <lineage>
        <taxon>Eukaryota</taxon>
        <taxon>Viridiplantae</taxon>
        <taxon>Streptophyta</taxon>
        <taxon>Embryophyta</taxon>
        <taxon>Tracheophyta</taxon>
        <taxon>Spermatophyta</taxon>
        <taxon>Magnoliopsida</taxon>
        <taxon>eudicotyledons</taxon>
        <taxon>Gunneridae</taxon>
        <taxon>Pentapetalae</taxon>
        <taxon>rosids</taxon>
        <taxon>fabids</taxon>
        <taxon>Fabales</taxon>
        <taxon>Fabaceae</taxon>
        <taxon>Papilionoideae</taxon>
        <taxon>50 kb inversion clade</taxon>
        <taxon>NPAAA clade</taxon>
        <taxon>indigoferoid/millettioid clade</taxon>
        <taxon>Phaseoleae</taxon>
        <taxon>Vigna</taxon>
    </lineage>
</organism>
<evidence type="ECO:0000256" key="1">
    <source>
        <dbReference type="SAM" id="MobiDB-lite"/>
    </source>
</evidence>
<reference evidence="4" key="1">
    <citation type="journal article" date="2015" name="Proc. Natl. Acad. Sci. U.S.A.">
        <title>Genome sequencing of adzuki bean (Vigna angularis) provides insight into high starch and low fat accumulation and domestication.</title>
        <authorList>
            <person name="Yang K."/>
            <person name="Tian Z."/>
            <person name="Chen C."/>
            <person name="Luo L."/>
            <person name="Zhao B."/>
            <person name="Wang Z."/>
            <person name="Yu L."/>
            <person name="Li Y."/>
            <person name="Sun Y."/>
            <person name="Li W."/>
            <person name="Chen Y."/>
            <person name="Li Y."/>
            <person name="Zhang Y."/>
            <person name="Ai D."/>
            <person name="Zhao J."/>
            <person name="Shang C."/>
            <person name="Ma Y."/>
            <person name="Wu B."/>
            <person name="Wang M."/>
            <person name="Gao L."/>
            <person name="Sun D."/>
            <person name="Zhang P."/>
            <person name="Guo F."/>
            <person name="Wang W."/>
            <person name="Li Y."/>
            <person name="Wang J."/>
            <person name="Varshney R.K."/>
            <person name="Wang J."/>
            <person name="Ling H.Q."/>
            <person name="Wan P."/>
        </authorList>
    </citation>
    <scope>NUCLEOTIDE SEQUENCE</scope>
    <source>
        <strain evidence="4">cv. Jingnong 6</strain>
    </source>
</reference>
<dbReference type="AlphaFoldDB" id="A0A0L9T6X0"/>
<accession>A0A0L9T6X0</accession>
<feature type="compositionally biased region" description="Basic residues" evidence="1">
    <location>
        <begin position="1"/>
        <end position="12"/>
    </location>
</feature>
<name>A0A0L9T6X0_PHAAN</name>
<evidence type="ECO:0000259" key="2">
    <source>
        <dbReference type="Pfam" id="PF20167"/>
    </source>
</evidence>
<dbReference type="EMBL" id="KQ258291">
    <property type="protein sequence ID" value="KOM25854.1"/>
    <property type="molecule type" value="Genomic_DNA"/>
</dbReference>
<proteinExistence type="predicted"/>
<dbReference type="Proteomes" id="UP000053144">
    <property type="component" value="Unassembled WGS sequence"/>
</dbReference>
<feature type="domain" description="Putative plant transposon protein" evidence="2">
    <location>
        <begin position="73"/>
        <end position="249"/>
    </location>
</feature>
<evidence type="ECO:0000313" key="4">
    <source>
        <dbReference type="Proteomes" id="UP000053144"/>
    </source>
</evidence>
<evidence type="ECO:0000313" key="3">
    <source>
        <dbReference type="EMBL" id="KOM25854.1"/>
    </source>
</evidence>
<dbReference type="InterPro" id="IPR046796">
    <property type="entry name" value="Transposase_32_dom"/>
</dbReference>
<dbReference type="Pfam" id="PF20167">
    <property type="entry name" value="Transposase_32"/>
    <property type="match status" value="1"/>
</dbReference>
<dbReference type="Gramene" id="KOM25854">
    <property type="protein sequence ID" value="KOM25854"/>
    <property type="gene ID" value="LR48_Vigan197s002300"/>
</dbReference>
<feature type="compositionally biased region" description="Acidic residues" evidence="1">
    <location>
        <begin position="288"/>
        <end position="301"/>
    </location>
</feature>
<gene>
    <name evidence="3" type="ORF">LR48_Vigan197s002300</name>
</gene>
<protein>
    <recommendedName>
        <fullName evidence="2">Putative plant transposon protein domain-containing protein</fullName>
    </recommendedName>
</protein>
<feature type="region of interest" description="Disordered" evidence="1">
    <location>
        <begin position="1"/>
        <end position="21"/>
    </location>
</feature>
<sequence>MAEPSRRRRRRSYASESNPPARGPNIYGWLSDEGRHAEYLERWKERKVLRQKFADLNWFTVNQFQFSQKLVEQGVQHLLQLRGHYYPDLVRVFYYNLKVQNGIVSTRVKGVDIILDDDIWTNVAHLPILANNLHVPNDFGDFNKIVAYRSFMRNPQQPLPNRRYLLVGHLRMEERMLHYLIVWLLYPRGSNLAQCLETDLMLMSAINQNLKINWASLISDTIVRAKRYDRAHLPYPLLISLICIYKGVDVTGERFLSVLPTHQIEESALHQMGFIRQGNMFVRAEGDNAQDAEESDEEDEPIPMPDPSNVAGPSHPPQEYSLESISRQIEAMAFMQQTRMDDMMAYHNRRYDEINTHLKEIDDKLAKLYVPGSDDES</sequence>